<dbReference type="InterPro" id="IPR001347">
    <property type="entry name" value="SIS_dom"/>
</dbReference>
<name>A0ABN1UQF4_9ACTN</name>
<evidence type="ECO:0000313" key="3">
    <source>
        <dbReference type="Proteomes" id="UP001499979"/>
    </source>
</evidence>
<dbReference type="PANTHER" id="PTHR10937">
    <property type="entry name" value="GLUCOSAMINE--FRUCTOSE-6-PHOSPHATE AMINOTRANSFERASE, ISOMERIZING"/>
    <property type="match status" value="1"/>
</dbReference>
<dbReference type="Pfam" id="PF01380">
    <property type="entry name" value="SIS"/>
    <property type="match status" value="1"/>
</dbReference>
<feature type="domain" description="SIS" evidence="1">
    <location>
        <begin position="33"/>
        <end position="173"/>
    </location>
</feature>
<proteinExistence type="predicted"/>
<comment type="caution">
    <text evidence="2">The sequence shown here is derived from an EMBL/GenBank/DDBJ whole genome shotgun (WGS) entry which is preliminary data.</text>
</comment>
<dbReference type="SUPFAM" id="SSF53697">
    <property type="entry name" value="SIS domain"/>
    <property type="match status" value="1"/>
</dbReference>
<dbReference type="EMBL" id="BAAAJE010000026">
    <property type="protein sequence ID" value="GAA1159685.1"/>
    <property type="molecule type" value="Genomic_DNA"/>
</dbReference>
<organism evidence="2 3">
    <name type="scientific">Nocardioides aquiterrae</name>
    <dbReference type="NCBI Taxonomy" id="203799"/>
    <lineage>
        <taxon>Bacteria</taxon>
        <taxon>Bacillati</taxon>
        <taxon>Actinomycetota</taxon>
        <taxon>Actinomycetes</taxon>
        <taxon>Propionibacteriales</taxon>
        <taxon>Nocardioidaceae</taxon>
        <taxon>Nocardioides</taxon>
    </lineage>
</organism>
<dbReference type="PROSITE" id="PS51464">
    <property type="entry name" value="SIS"/>
    <property type="match status" value="1"/>
</dbReference>
<sequence>MTALALPLRPVTTDIVPTLRTTVGQRALTQEIAAEAVRREVDTVFFVGMGGSWASSVPATLTLAGTATGLAVHNVNAAEFVLTHLGRVGARSLVVASSHSGGTPETVAAAQAAARAGALVVSVARDDENPLADAARHQLVYGSEKTATSAKYELLEELSCSLFEAVGADVDVATVRAGLDAIPEATAAAVDATEEQTRAAVAKIYDADNLFVLGTGRLLGLAYMLSVCYLVEMQRQKSTHFNSADFFHGPFEMVDEVSTPVIHLAGEDETRPISDRVNRFLGRYGRDHYVLDSASLALPGVPDEARPRVAHIAMASVASRIAYHFEPMTGHDLDIRRYMYKVEY</sequence>
<dbReference type="Gene3D" id="3.40.50.10490">
    <property type="entry name" value="Glucose-6-phosphate isomerase like protein, domain 1"/>
    <property type="match status" value="2"/>
</dbReference>
<accession>A0ABN1UQF4</accession>
<reference evidence="2 3" key="1">
    <citation type="journal article" date="2019" name="Int. J. Syst. Evol. Microbiol.">
        <title>The Global Catalogue of Microorganisms (GCM) 10K type strain sequencing project: providing services to taxonomists for standard genome sequencing and annotation.</title>
        <authorList>
            <consortium name="The Broad Institute Genomics Platform"/>
            <consortium name="The Broad Institute Genome Sequencing Center for Infectious Disease"/>
            <person name="Wu L."/>
            <person name="Ma J."/>
        </authorList>
    </citation>
    <scope>NUCLEOTIDE SEQUENCE [LARGE SCALE GENOMIC DNA]</scope>
    <source>
        <strain evidence="2 3">JCM 11813</strain>
    </source>
</reference>
<keyword evidence="3" id="KW-1185">Reference proteome</keyword>
<evidence type="ECO:0000259" key="1">
    <source>
        <dbReference type="PROSITE" id="PS51464"/>
    </source>
</evidence>
<dbReference type="InterPro" id="IPR046348">
    <property type="entry name" value="SIS_dom_sf"/>
</dbReference>
<dbReference type="Proteomes" id="UP001499979">
    <property type="component" value="Unassembled WGS sequence"/>
</dbReference>
<evidence type="ECO:0000313" key="2">
    <source>
        <dbReference type="EMBL" id="GAA1159685.1"/>
    </source>
</evidence>
<protein>
    <submittedName>
        <fullName evidence="2">Fructosamine deglycase FrlB</fullName>
    </submittedName>
</protein>
<dbReference type="PANTHER" id="PTHR10937:SF14">
    <property type="entry name" value="FRUCTOSELYSINE 6-PHOSPHATE DEGLYCASE"/>
    <property type="match status" value="1"/>
</dbReference>
<dbReference type="RefSeq" id="WP_343909935.1">
    <property type="nucleotide sequence ID" value="NZ_BAAAJE010000026.1"/>
</dbReference>
<gene>
    <name evidence="2" type="primary">frlB</name>
    <name evidence="2" type="ORF">GCM10009606_42230</name>
</gene>